<dbReference type="PANTHER" id="PTHR43303:SF4">
    <property type="entry name" value="NADPH DEHYDROGENASE C23G7.10C-RELATED"/>
    <property type="match status" value="1"/>
</dbReference>
<comment type="cofactor">
    <cofactor evidence="1">
        <name>FMN</name>
        <dbReference type="ChEBI" id="CHEBI:58210"/>
    </cofactor>
</comment>
<accession>A0A6J6NV61</accession>
<sequence length="361" mass="39100">MAKLFTPLKLRDVEVRNRIFIAPMCQYSCEDQDGVVNDWHQVHYISRSVGGAGMIIVEATAVTPEGRITPWCAGIWGDEHVAAWKKITVGIAKYGAKSAIQLAHAGRKASTHRGFDGKRGMVSAADGGWQGISPTSEPFEGYADPRELETSEIYDLIRDFKAAAERAVAAGFDAIEIHAAHGYLIHEFLSPLTNQREDEFGGSLENRARILLEICKAIRSVIPSGMPLMIRFSATDYSEGGWDLEQTQQVAKWCAAEGVDLFDISSGGLITGVTIPSGPGYQVPLAIGVGEVIDQPVAAVGQITTSAQSEKILSSGAVDVIAIARASLRDPYWPLRAAAELGVEIDYWPAQYTRGKWPTTP</sequence>
<protein>
    <submittedName>
        <fullName evidence="7">Unannotated protein</fullName>
    </submittedName>
</protein>
<evidence type="ECO:0000256" key="5">
    <source>
        <dbReference type="ARBA" id="ARBA00023002"/>
    </source>
</evidence>
<dbReference type="Gene3D" id="3.20.20.70">
    <property type="entry name" value="Aldolase class I"/>
    <property type="match status" value="1"/>
</dbReference>
<keyword evidence="5" id="KW-0560">Oxidoreductase</keyword>
<evidence type="ECO:0000313" key="7">
    <source>
        <dbReference type="EMBL" id="CAB4689882.1"/>
    </source>
</evidence>
<gene>
    <name evidence="7" type="ORF">UFOPK2370_00883</name>
</gene>
<dbReference type="SUPFAM" id="SSF51395">
    <property type="entry name" value="FMN-linked oxidoreductases"/>
    <property type="match status" value="1"/>
</dbReference>
<evidence type="ECO:0000256" key="4">
    <source>
        <dbReference type="ARBA" id="ARBA00022857"/>
    </source>
</evidence>
<dbReference type="GO" id="GO:0003959">
    <property type="term" value="F:NADPH dehydrogenase activity"/>
    <property type="evidence" value="ECO:0007669"/>
    <property type="project" value="InterPro"/>
</dbReference>
<dbReference type="InterPro" id="IPR001155">
    <property type="entry name" value="OxRdtase_FMN_N"/>
</dbReference>
<keyword evidence="2" id="KW-0285">Flavoprotein</keyword>
<feature type="domain" description="NADH:flavin oxidoreductase/NADH oxidase N-terminal" evidence="6">
    <location>
        <begin position="3"/>
        <end position="341"/>
    </location>
</feature>
<dbReference type="AlphaFoldDB" id="A0A6J6NV61"/>
<dbReference type="InterPro" id="IPR013785">
    <property type="entry name" value="Aldolase_TIM"/>
</dbReference>
<keyword evidence="3" id="KW-0288">FMN</keyword>
<evidence type="ECO:0000256" key="1">
    <source>
        <dbReference type="ARBA" id="ARBA00001917"/>
    </source>
</evidence>
<name>A0A6J6NV61_9ZZZZ</name>
<dbReference type="CDD" id="cd02932">
    <property type="entry name" value="OYE_YqiM_FMN"/>
    <property type="match status" value="1"/>
</dbReference>
<organism evidence="7">
    <name type="scientific">freshwater metagenome</name>
    <dbReference type="NCBI Taxonomy" id="449393"/>
    <lineage>
        <taxon>unclassified sequences</taxon>
        <taxon>metagenomes</taxon>
        <taxon>ecological metagenomes</taxon>
    </lineage>
</organism>
<proteinExistence type="predicted"/>
<evidence type="ECO:0000256" key="3">
    <source>
        <dbReference type="ARBA" id="ARBA00022643"/>
    </source>
</evidence>
<evidence type="ECO:0000256" key="2">
    <source>
        <dbReference type="ARBA" id="ARBA00022630"/>
    </source>
</evidence>
<reference evidence="7" key="1">
    <citation type="submission" date="2020-05" db="EMBL/GenBank/DDBJ databases">
        <authorList>
            <person name="Chiriac C."/>
            <person name="Salcher M."/>
            <person name="Ghai R."/>
            <person name="Kavagutti S V."/>
        </authorList>
    </citation>
    <scope>NUCLEOTIDE SEQUENCE</scope>
</reference>
<evidence type="ECO:0000259" key="6">
    <source>
        <dbReference type="Pfam" id="PF00724"/>
    </source>
</evidence>
<dbReference type="InterPro" id="IPR044152">
    <property type="entry name" value="YqjM-like"/>
</dbReference>
<dbReference type="GO" id="GO:0050661">
    <property type="term" value="F:NADP binding"/>
    <property type="evidence" value="ECO:0007669"/>
    <property type="project" value="InterPro"/>
</dbReference>
<dbReference type="Pfam" id="PF00724">
    <property type="entry name" value="Oxidored_FMN"/>
    <property type="match status" value="1"/>
</dbReference>
<dbReference type="PANTHER" id="PTHR43303">
    <property type="entry name" value="NADPH DEHYDROGENASE C23G7.10C-RELATED"/>
    <property type="match status" value="1"/>
</dbReference>
<dbReference type="GO" id="GO:0010181">
    <property type="term" value="F:FMN binding"/>
    <property type="evidence" value="ECO:0007669"/>
    <property type="project" value="InterPro"/>
</dbReference>
<keyword evidence="4" id="KW-0521">NADP</keyword>
<dbReference type="EMBL" id="CAEZXK010000022">
    <property type="protein sequence ID" value="CAB4689882.1"/>
    <property type="molecule type" value="Genomic_DNA"/>
</dbReference>